<evidence type="ECO:0000313" key="4">
    <source>
        <dbReference type="Proteomes" id="UP000038802"/>
    </source>
</evidence>
<accession>A0A0U0S311</accession>
<dbReference type="Proteomes" id="UP000046680">
    <property type="component" value="Unassembled WGS sequence"/>
</dbReference>
<dbReference type="EMBL" id="CSBK01000015">
    <property type="protein sequence ID" value="COW78889.1"/>
    <property type="molecule type" value="Genomic_DNA"/>
</dbReference>
<name>A0A0U0S311_MYCTX</name>
<evidence type="ECO:0000313" key="3">
    <source>
        <dbReference type="EMBL" id="COW78889.1"/>
    </source>
</evidence>
<dbReference type="EMBL" id="CSAE01000532">
    <property type="protein sequence ID" value="COW45755.1"/>
    <property type="molecule type" value="Genomic_DNA"/>
</dbReference>
<evidence type="ECO:0000313" key="6">
    <source>
        <dbReference type="Proteomes" id="UP000046680"/>
    </source>
</evidence>
<proteinExistence type="predicted"/>
<sequence>MTKLPLLMHHYGARRGVGCVSGRFNIFCWSWELR</sequence>
<reference evidence="2" key="2">
    <citation type="submission" date="2015-03" db="EMBL/GenBank/DDBJ databases">
        <authorList>
            <person name="Murphy D."/>
        </authorList>
    </citation>
    <scope>NUCLEOTIDE SEQUENCE [LARGE SCALE GENOMIC DNA]</scope>
    <source>
        <strain evidence="2">K00500041</strain>
    </source>
</reference>
<dbReference type="AlphaFoldDB" id="A0A0U0S311"/>
<evidence type="ECO:0000313" key="1">
    <source>
        <dbReference type="EMBL" id="CFR71055.1"/>
    </source>
</evidence>
<evidence type="ECO:0000313" key="5">
    <source>
        <dbReference type="Proteomes" id="UP000039021"/>
    </source>
</evidence>
<dbReference type="Proteomes" id="UP000038802">
    <property type="component" value="Unassembled WGS sequence"/>
</dbReference>
<evidence type="ECO:0000313" key="2">
    <source>
        <dbReference type="EMBL" id="COW45755.1"/>
    </source>
</evidence>
<gene>
    <name evidence="1" type="ORF">ERS007657_00962</name>
    <name evidence="2" type="ORF">ERS007703_03690</name>
    <name evidence="3" type="ORF">ERS007739_00074</name>
</gene>
<dbReference type="EMBL" id="CGCX01000256">
    <property type="protein sequence ID" value="CFR71055.1"/>
    <property type="molecule type" value="Genomic_DNA"/>
</dbReference>
<dbReference type="Proteomes" id="UP000039021">
    <property type="component" value="Unassembled WGS sequence"/>
</dbReference>
<reference evidence="3" key="1">
    <citation type="submission" date="2015-03" db="EMBL/GenBank/DDBJ databases">
        <authorList>
            <consortium name="Pathogen Informatics"/>
            <person name="Murphy D."/>
        </authorList>
    </citation>
    <scope>NUCLEOTIDE SEQUENCE</scope>
    <source>
        <strain evidence="3">N09902308</strain>
    </source>
</reference>
<reference evidence="4 5" key="3">
    <citation type="submission" date="2015-03" db="EMBL/GenBank/DDBJ databases">
        <authorList>
            <consortium name="Pathogen Informatics"/>
        </authorList>
    </citation>
    <scope>NUCLEOTIDE SEQUENCE [LARGE SCALE GENOMIC DNA]</scope>
    <source>
        <strain evidence="1 6">C09601061</strain>
        <strain evidence="4">K00500041</strain>
        <strain evidence="5">N09902308</strain>
    </source>
</reference>
<organism evidence="2 4">
    <name type="scientific">Mycobacterium tuberculosis</name>
    <dbReference type="NCBI Taxonomy" id="1773"/>
    <lineage>
        <taxon>Bacteria</taxon>
        <taxon>Bacillati</taxon>
        <taxon>Actinomycetota</taxon>
        <taxon>Actinomycetes</taxon>
        <taxon>Mycobacteriales</taxon>
        <taxon>Mycobacteriaceae</taxon>
        <taxon>Mycobacterium</taxon>
        <taxon>Mycobacterium tuberculosis complex</taxon>
    </lineage>
</organism>
<protein>
    <submittedName>
        <fullName evidence="2">Uncharacterized protein</fullName>
    </submittedName>
</protein>